<reference evidence="1 2" key="1">
    <citation type="submission" date="2023-06" db="EMBL/GenBank/DDBJ databases">
        <title>Cellulomonas sp. MW4 Whole genome sequence.</title>
        <authorList>
            <person name="Park S."/>
        </authorList>
    </citation>
    <scope>NUCLEOTIDE SEQUENCE [LARGE SCALE GENOMIC DNA]</scope>
    <source>
        <strain evidence="1 2">MW4</strain>
    </source>
</reference>
<dbReference type="RefSeq" id="WP_289456639.1">
    <property type="nucleotide sequence ID" value="NZ_JAUCGQ010000003.1"/>
</dbReference>
<name>A0ABT7SLQ7_9CELL</name>
<evidence type="ECO:0000313" key="2">
    <source>
        <dbReference type="Proteomes" id="UP001529338"/>
    </source>
</evidence>
<sequence>MHEALDLPRSVLLALWLAAPEPERATLVDAVQADDEPHRVRAVGPSSAPLDAADGTAAPRASLQALVDALDGLPREVAVTVPAPGDLGATPAVVAQDATDAGECVLVHTPGACVAAVPVVERFGSHLEPGHLVTWHVAEVPDWRLAAHGSTGSLADAERELRQGLVEATEALMRLDVARWRPEAADTLASIRDLELPAWRLPRGLEGRRVRVLASAVRLRAIVALAAQDDGGAVNLWQADQRSTALREIDRMARRAMAAAATSLAG</sequence>
<protein>
    <submittedName>
        <fullName evidence="1">Uncharacterized protein</fullName>
    </submittedName>
</protein>
<proteinExistence type="predicted"/>
<evidence type="ECO:0000313" key="1">
    <source>
        <dbReference type="EMBL" id="MDM7856454.1"/>
    </source>
</evidence>
<organism evidence="1 2">
    <name type="scientific">Cellulomonas alba</name>
    <dbReference type="NCBI Taxonomy" id="3053467"/>
    <lineage>
        <taxon>Bacteria</taxon>
        <taxon>Bacillati</taxon>
        <taxon>Actinomycetota</taxon>
        <taxon>Actinomycetes</taxon>
        <taxon>Micrococcales</taxon>
        <taxon>Cellulomonadaceae</taxon>
        <taxon>Cellulomonas</taxon>
    </lineage>
</organism>
<comment type="caution">
    <text evidence="1">The sequence shown here is derived from an EMBL/GenBank/DDBJ whole genome shotgun (WGS) entry which is preliminary data.</text>
</comment>
<accession>A0ABT7SLQ7</accession>
<dbReference type="Proteomes" id="UP001529338">
    <property type="component" value="Unassembled WGS sequence"/>
</dbReference>
<gene>
    <name evidence="1" type="ORF">QRT04_16065</name>
</gene>
<dbReference type="EMBL" id="JAUCGQ010000003">
    <property type="protein sequence ID" value="MDM7856454.1"/>
    <property type="molecule type" value="Genomic_DNA"/>
</dbReference>
<keyword evidence="2" id="KW-1185">Reference proteome</keyword>